<reference evidence="1 3" key="1">
    <citation type="journal article" date="2022" name="Front. Cell. Infect. Microbiol.">
        <title>The Genomes of Two Strains of Taenia crassiceps the Animal Model for the Study of Human Cysticercosis.</title>
        <authorList>
            <person name="Bobes R.J."/>
            <person name="Estrada K."/>
            <person name="Rios-Valencia D.G."/>
            <person name="Calderon-Gallegos A."/>
            <person name="de la Torre P."/>
            <person name="Carrero J.C."/>
            <person name="Sanchez-Flores A."/>
            <person name="Laclette J.P."/>
        </authorList>
    </citation>
    <scope>NUCLEOTIDE SEQUENCE [LARGE SCALE GENOMIC DNA]</scope>
    <source>
        <strain evidence="1">WFUcys</strain>
    </source>
</reference>
<name>A0ABR4PYX9_9CEST</name>
<sequence>MMVMHQNSKQEELKLASLMIIDCGSVRSFLGIISKVNAAVHKGSGSAVLVAISASICGYAEGGMTPSPLHVLSHPRSLSLSSSFCLHSIPHGQTIHGGAFN</sequence>
<comment type="caution">
    <text evidence="1">The sequence shown here is derived from an EMBL/GenBank/DDBJ whole genome shotgun (WGS) entry which is preliminary data.</text>
</comment>
<accession>A0ABR4PYX9</accession>
<dbReference type="EMBL" id="JAKROA010000005">
    <property type="protein sequence ID" value="KAL5107086.1"/>
    <property type="molecule type" value="Genomic_DNA"/>
</dbReference>
<evidence type="ECO:0000313" key="1">
    <source>
        <dbReference type="EMBL" id="KAL5102605.1"/>
    </source>
</evidence>
<organism evidence="1 3">
    <name type="scientific">Taenia crassiceps</name>
    <dbReference type="NCBI Taxonomy" id="6207"/>
    <lineage>
        <taxon>Eukaryota</taxon>
        <taxon>Metazoa</taxon>
        <taxon>Spiralia</taxon>
        <taxon>Lophotrochozoa</taxon>
        <taxon>Platyhelminthes</taxon>
        <taxon>Cestoda</taxon>
        <taxon>Eucestoda</taxon>
        <taxon>Cyclophyllidea</taxon>
        <taxon>Taeniidae</taxon>
        <taxon>Taenia</taxon>
    </lineage>
</organism>
<gene>
    <name evidence="2" type="ORF">TcWFU_008805</name>
    <name evidence="1" type="ORF">TcWFU_009124</name>
</gene>
<keyword evidence="3" id="KW-1185">Reference proteome</keyword>
<dbReference type="EMBL" id="JAKROA010000059">
    <property type="protein sequence ID" value="KAL5102605.1"/>
    <property type="molecule type" value="Genomic_DNA"/>
</dbReference>
<reference evidence="1" key="2">
    <citation type="submission" date="2024-12" db="EMBL/GenBank/DDBJ databases">
        <authorList>
            <person name="Estrada K."/>
            <person name="Bobes R.J."/>
            <person name="Sanchez-Flores A."/>
            <person name="Laclette J.P."/>
        </authorList>
    </citation>
    <scope>NUCLEOTIDE SEQUENCE</scope>
    <source>
        <strain evidence="1">WFUcys</strain>
        <tissue evidence="1">Peritoneal cavity of infected mice</tissue>
    </source>
</reference>
<evidence type="ECO:0000313" key="2">
    <source>
        <dbReference type="EMBL" id="KAL5107086.1"/>
    </source>
</evidence>
<dbReference type="Proteomes" id="UP001651158">
    <property type="component" value="Unassembled WGS sequence"/>
</dbReference>
<proteinExistence type="predicted"/>
<protein>
    <submittedName>
        <fullName evidence="1">Uncharacterized protein</fullName>
    </submittedName>
</protein>
<evidence type="ECO:0000313" key="3">
    <source>
        <dbReference type="Proteomes" id="UP001651158"/>
    </source>
</evidence>